<proteinExistence type="predicted"/>
<evidence type="ECO:0000313" key="1">
    <source>
        <dbReference type="EMBL" id="JAH71941.1"/>
    </source>
</evidence>
<accession>A0A0E9V1T7</accession>
<organism evidence="1">
    <name type="scientific">Anguilla anguilla</name>
    <name type="common">European freshwater eel</name>
    <name type="synonym">Muraena anguilla</name>
    <dbReference type="NCBI Taxonomy" id="7936"/>
    <lineage>
        <taxon>Eukaryota</taxon>
        <taxon>Metazoa</taxon>
        <taxon>Chordata</taxon>
        <taxon>Craniata</taxon>
        <taxon>Vertebrata</taxon>
        <taxon>Euteleostomi</taxon>
        <taxon>Actinopterygii</taxon>
        <taxon>Neopterygii</taxon>
        <taxon>Teleostei</taxon>
        <taxon>Anguilliformes</taxon>
        <taxon>Anguillidae</taxon>
        <taxon>Anguilla</taxon>
    </lineage>
</organism>
<reference evidence="1" key="1">
    <citation type="submission" date="2014-11" db="EMBL/GenBank/DDBJ databases">
        <authorList>
            <person name="Amaro Gonzalez C."/>
        </authorList>
    </citation>
    <scope>NUCLEOTIDE SEQUENCE</scope>
</reference>
<sequence length="75" mass="8193">MPFLAGAEGLVPCSSLASWLPVCPNQINSPSKTLWVKLSSSKVKGEEKERRRAEQCAFQGCSSANQIRSKCIYCS</sequence>
<name>A0A0E9V1T7_ANGAN</name>
<dbReference type="EMBL" id="GBXM01036636">
    <property type="protein sequence ID" value="JAH71941.1"/>
    <property type="molecule type" value="Transcribed_RNA"/>
</dbReference>
<dbReference type="AlphaFoldDB" id="A0A0E9V1T7"/>
<protein>
    <submittedName>
        <fullName evidence="1">Uncharacterized protein</fullName>
    </submittedName>
</protein>
<reference evidence="1" key="2">
    <citation type="journal article" date="2015" name="Fish Shellfish Immunol.">
        <title>Early steps in the European eel (Anguilla anguilla)-Vibrio vulnificus interaction in the gills: Role of the RtxA13 toxin.</title>
        <authorList>
            <person name="Callol A."/>
            <person name="Pajuelo D."/>
            <person name="Ebbesson L."/>
            <person name="Teles M."/>
            <person name="MacKenzie S."/>
            <person name="Amaro C."/>
        </authorList>
    </citation>
    <scope>NUCLEOTIDE SEQUENCE</scope>
</reference>